<gene>
    <name evidence="7" type="ORF">PVL29_022242</name>
</gene>
<dbReference type="InterPro" id="IPR011042">
    <property type="entry name" value="6-blade_b-propeller_TolB-like"/>
</dbReference>
<evidence type="ECO:0000256" key="1">
    <source>
        <dbReference type="ARBA" id="ARBA00004116"/>
    </source>
</evidence>
<evidence type="ECO:0000313" key="8">
    <source>
        <dbReference type="Proteomes" id="UP001168098"/>
    </source>
</evidence>
<dbReference type="InterPro" id="IPR018119">
    <property type="entry name" value="Strictosidine_synth_cons-reg"/>
</dbReference>
<evidence type="ECO:0000256" key="4">
    <source>
        <dbReference type="ARBA" id="ARBA00023180"/>
    </source>
</evidence>
<evidence type="ECO:0000313" key="7">
    <source>
        <dbReference type="EMBL" id="KAJ9677144.1"/>
    </source>
</evidence>
<dbReference type="AlphaFoldDB" id="A0AA38YVE0"/>
<evidence type="ECO:0000256" key="5">
    <source>
        <dbReference type="SAM" id="SignalP"/>
    </source>
</evidence>
<organism evidence="7 8">
    <name type="scientific">Vitis rotundifolia</name>
    <name type="common">Muscadine grape</name>
    <dbReference type="NCBI Taxonomy" id="103349"/>
    <lineage>
        <taxon>Eukaryota</taxon>
        <taxon>Viridiplantae</taxon>
        <taxon>Streptophyta</taxon>
        <taxon>Embryophyta</taxon>
        <taxon>Tracheophyta</taxon>
        <taxon>Spermatophyta</taxon>
        <taxon>Magnoliopsida</taxon>
        <taxon>eudicotyledons</taxon>
        <taxon>Gunneridae</taxon>
        <taxon>Pentapetalae</taxon>
        <taxon>rosids</taxon>
        <taxon>Vitales</taxon>
        <taxon>Vitaceae</taxon>
        <taxon>Viteae</taxon>
        <taxon>Vitis</taxon>
    </lineage>
</organism>
<sequence length="1031" mass="111989">MRYLFFFFFLLFSHGTLSFGKNYFNSHCRSFGRLKLPSPTGGPEAIAFDYTGAGPYASVADGRVLKWLDASAGFVDFAFVSPSRSKKLCDGSTDPALEPTCGRPLGLGFNYKTGDLYIADAYHGLNVVAEGVPFLFLNAVDVDQETGIVYFTDASARFQRREFMLAVQTGDMTGRLMKYDPRTQEVTVLLRGLDGAGGVTISKDGSFILVTEFVTNRIQRFWLKGPKANTSELFLKPPGTPDNIKRNARGEFWVAVNIGAGTAVVPLGLRLSEEGKVLQVVAFGTGDIPKTISEVQEYNGALYIGSLALPFPCFPFSFFSYLQLPSSITGPESLAFDLKGEGPYTGVSDGRVLKYQGPDVGFTDFAVTSPNSGGIATQLAAAAEGLPFRFLAGLDVDQGNGMVYFTEASTRFQLRDMQELIASNDSTGSLFRYDPRSREVRVLLGGLSVAVGVAVSRDGMFVLVAELTANRIRRFWLGGPKANTSEVFMELLGKPSNIKRNERGEFWVAINNALGPPAPPESLVMPLGLRLSNDGRVLEVAPLVGAYQISAISEVQERNGELYVASNISRALASGNTTQLSSDATGRLLRYDPETKNVTVLLRDLSGAAGTAVSNDGMFLLVSEFNANRILKFWLRGPKASTAETFVSFRGRPVNIKRTASGNFWVAVNVPNNQSPPTTILTGQRISYYGTILETVSFDDQYAVAMLFLFLFLFSFPSTILSNRIFIKLPLPENVTSPYSFAFDQLGGGPYTGVTDGRILKYGGPKVGFTEFAFTAPNRSKEVCDGTRDMNLGPICGRPFGLGYDHSSNQLYIADAYFGLLAVGSNGGLATQAATSAEGVPFRYLSGLDVDPVNGTVYITDFSTEYELRDIRQALASGNATVLSDTTGRLLKYDPRTSQVTVLLRNLSGAVGTALSTDRSFILVTEFFANRIQKFWLEGTKASTAEILVGLEGRPTNIRTTSESFWVAVSIQSTPTTVPTAQRIDPYGKILESLNFAAQYDSNLLSEVHEYHGALYIGSGPSTDFVGYFKD</sequence>
<feature type="domain" description="Strictosidine synthase conserved region" evidence="6">
    <location>
        <begin position="393"/>
        <end position="479"/>
    </location>
</feature>
<proteinExistence type="inferred from homology"/>
<keyword evidence="5" id="KW-0732">Signal</keyword>
<feature type="chain" id="PRO_5041398694" description="Strictosidine synthase conserved region domain-containing protein" evidence="5">
    <location>
        <begin position="19"/>
        <end position="1031"/>
    </location>
</feature>
<feature type="domain" description="Strictosidine synthase conserved region" evidence="6">
    <location>
        <begin position="138"/>
        <end position="226"/>
    </location>
</feature>
<dbReference type="PANTHER" id="PTHR10426:SF136">
    <property type="entry name" value="PROTEIN STRICTOSIDINE SYNTHASE-LIKE 9-LIKE"/>
    <property type="match status" value="1"/>
</dbReference>
<dbReference type="EMBL" id="JARBHA010000017">
    <property type="protein sequence ID" value="KAJ9677144.1"/>
    <property type="molecule type" value="Genomic_DNA"/>
</dbReference>
<keyword evidence="4" id="KW-0325">Glycoprotein</keyword>
<name>A0AA38YVE0_VITRO</name>
<dbReference type="GO" id="GO:0016787">
    <property type="term" value="F:hydrolase activity"/>
    <property type="evidence" value="ECO:0007669"/>
    <property type="project" value="TreeGrafter"/>
</dbReference>
<feature type="domain" description="Strictosidine synthase conserved region" evidence="6">
    <location>
        <begin position="555"/>
        <end position="637"/>
    </location>
</feature>
<evidence type="ECO:0000256" key="2">
    <source>
        <dbReference type="ARBA" id="ARBA00009191"/>
    </source>
</evidence>
<evidence type="ECO:0000259" key="6">
    <source>
        <dbReference type="Pfam" id="PF03088"/>
    </source>
</evidence>
<dbReference type="Proteomes" id="UP001168098">
    <property type="component" value="Unassembled WGS sequence"/>
</dbReference>
<keyword evidence="3" id="KW-0926">Vacuole</keyword>
<dbReference type="GO" id="GO:0005773">
    <property type="term" value="C:vacuole"/>
    <property type="evidence" value="ECO:0007669"/>
    <property type="project" value="UniProtKB-SubCell"/>
</dbReference>
<feature type="domain" description="Strictosidine synthase conserved region" evidence="6">
    <location>
        <begin position="847"/>
        <end position="939"/>
    </location>
</feature>
<dbReference type="GO" id="GO:0012505">
    <property type="term" value="C:endomembrane system"/>
    <property type="evidence" value="ECO:0007669"/>
    <property type="project" value="TreeGrafter"/>
</dbReference>
<comment type="similarity">
    <text evidence="2">Belongs to the strictosidine synthase family.</text>
</comment>
<keyword evidence="8" id="KW-1185">Reference proteome</keyword>
<dbReference type="PANTHER" id="PTHR10426">
    <property type="entry name" value="STRICTOSIDINE SYNTHASE-RELATED"/>
    <property type="match status" value="1"/>
</dbReference>
<reference evidence="7 8" key="1">
    <citation type="journal article" date="2023" name="BMC Biotechnol.">
        <title>Vitis rotundifolia cv Carlos genome sequencing.</title>
        <authorList>
            <person name="Huff M."/>
            <person name="Hulse-Kemp A."/>
            <person name="Scheffler B."/>
            <person name="Youngblood R."/>
            <person name="Simpson S."/>
            <person name="Babiker E."/>
            <person name="Staton M."/>
        </authorList>
    </citation>
    <scope>NUCLEOTIDE SEQUENCE [LARGE SCALE GENOMIC DNA]</scope>
    <source>
        <tissue evidence="7">Leaf</tissue>
    </source>
</reference>
<dbReference type="Gene3D" id="2.120.10.30">
    <property type="entry name" value="TolB, C-terminal domain"/>
    <property type="match status" value="5"/>
</dbReference>
<dbReference type="SUPFAM" id="SSF63829">
    <property type="entry name" value="Calcium-dependent phosphotriesterase"/>
    <property type="match status" value="4"/>
</dbReference>
<dbReference type="Pfam" id="PF03088">
    <property type="entry name" value="Str_synth"/>
    <property type="match status" value="4"/>
</dbReference>
<protein>
    <recommendedName>
        <fullName evidence="6">Strictosidine synthase conserved region domain-containing protein</fullName>
    </recommendedName>
</protein>
<accession>A0AA38YVE0</accession>
<feature type="signal peptide" evidence="5">
    <location>
        <begin position="1"/>
        <end position="18"/>
    </location>
</feature>
<evidence type="ECO:0000256" key="3">
    <source>
        <dbReference type="ARBA" id="ARBA00022554"/>
    </source>
</evidence>
<comment type="subcellular location">
    <subcellularLocation>
        <location evidence="1">Vacuole</location>
    </subcellularLocation>
</comment>
<comment type="caution">
    <text evidence="7">The sequence shown here is derived from an EMBL/GenBank/DDBJ whole genome shotgun (WGS) entry which is preliminary data.</text>
</comment>